<evidence type="ECO:0000259" key="1">
    <source>
        <dbReference type="PROSITE" id="PS51192"/>
    </source>
</evidence>
<comment type="caution">
    <text evidence="2">The sequence shown here is derived from an EMBL/GenBank/DDBJ whole genome shotgun (WGS) entry which is preliminary data.</text>
</comment>
<dbReference type="GO" id="GO:0016787">
    <property type="term" value="F:hydrolase activity"/>
    <property type="evidence" value="ECO:0007669"/>
    <property type="project" value="UniProtKB-KW"/>
</dbReference>
<evidence type="ECO:0000313" key="2">
    <source>
        <dbReference type="EMBL" id="MFC4354760.1"/>
    </source>
</evidence>
<sequence length="840" mass="96938">MNIGLKNFQDEATEDLLTQLSQAKREIKTNGTSQAVVLSSPTGSGKTVMTTATMESILNGTDLIPSERDAVFLWVSDSPELNEQSKKKVLNLSDRFRINDVNVITNSFDQEYFDSGKLYFINTQKLGKDKLLGNKGDHRTNTIWETINNTHAKLKDKFYLIIDEAHRGTNRTKADQTLSESIVQKFLLGDSLVGLDPISLVLGISATPDRFRKLIADTTGIHRRIQREVYISPTKVKDSGLLKDKIIIWHPDEGLSSDWSLLAESARKWKLMKEEWDRYSETQGIPYVSPAMIIQVEDRDDSNITKTDLEKVVKILEEEVGELNDDELAHCFEEDLSIQISNRKIDKIEASKIQEETHIKFVFFKMSLTTGWDCPRAEVMMSFRKAHDYTLISQLIGRMVRTPLAREIEGQELLNTVALYLPHYNSDATKEIITYLKNDDDSVAPEIEEGSGMTLLQPNPMYDQIIKVLNQIPTYEIESIRKTSNVRRLMKLSTLMSTIHGSENGFDENILKDSKNLIINTINEQKERLLEEDKLFAERMDYSDEITVIPVTVEQGDWKQLEGEPIKVELTSENISELFNRSGRRLGYGLHEEYWSKFSDSYDYDRAKVELFLTLQEEAVFNKLEKVCGKRVSELFSTNQNKINKLISSERVKYTRIKGQAKEPQIKQFETPAHIYVKISEDATPTEHHIFIDSEGNYACDFQSNWEKDTILEEYSRHDFVCWLRNYDRKNWSLRIPYMDNGKLRPMFPDFIVIRKVEEDFIVDILEPHNDSLQDNYKKAIGLANFAELHWSSFGRIELIRKDQNGLKRLDFTNDAVIQQIKSVTNNDHLNTIFDAYSTQ</sequence>
<protein>
    <submittedName>
        <fullName evidence="2">DEAD/DEAH box helicase</fullName>
        <ecNumber evidence="2">3.6.4.-</ecNumber>
    </submittedName>
</protein>
<dbReference type="SUPFAM" id="SSF52540">
    <property type="entry name" value="P-loop containing nucleoside triphosphate hydrolases"/>
    <property type="match status" value="2"/>
</dbReference>
<keyword evidence="2" id="KW-0378">Hydrolase</keyword>
<dbReference type="InterPro" id="IPR014001">
    <property type="entry name" value="Helicase_ATP-bd"/>
</dbReference>
<dbReference type="Pfam" id="PF04851">
    <property type="entry name" value="ResIII"/>
    <property type="match status" value="1"/>
</dbReference>
<dbReference type="PROSITE" id="PS51192">
    <property type="entry name" value="HELICASE_ATP_BIND_1"/>
    <property type="match status" value="1"/>
</dbReference>
<dbReference type="InterPro" id="IPR027417">
    <property type="entry name" value="P-loop_NTPase"/>
</dbReference>
<accession>A0ABV8UWE3</accession>
<dbReference type="Proteomes" id="UP001595733">
    <property type="component" value="Unassembled WGS sequence"/>
</dbReference>
<keyword evidence="2" id="KW-0347">Helicase</keyword>
<organism evidence="2 3">
    <name type="scientific">Chryseomicrobium palamuruense</name>
    <dbReference type="NCBI Taxonomy" id="682973"/>
    <lineage>
        <taxon>Bacteria</taxon>
        <taxon>Bacillati</taxon>
        <taxon>Bacillota</taxon>
        <taxon>Bacilli</taxon>
        <taxon>Bacillales</taxon>
        <taxon>Caryophanaceae</taxon>
        <taxon>Chryseomicrobium</taxon>
    </lineage>
</organism>
<dbReference type="PANTHER" id="PTHR47396">
    <property type="entry name" value="TYPE I RESTRICTION ENZYME ECOKI R PROTEIN"/>
    <property type="match status" value="1"/>
</dbReference>
<dbReference type="RefSeq" id="WP_378141039.1">
    <property type="nucleotide sequence ID" value="NZ_JBHSEF010000016.1"/>
</dbReference>
<feature type="domain" description="Helicase ATP-binding" evidence="1">
    <location>
        <begin position="27"/>
        <end position="226"/>
    </location>
</feature>
<reference evidence="3" key="1">
    <citation type="journal article" date="2019" name="Int. J. Syst. Evol. Microbiol.">
        <title>The Global Catalogue of Microorganisms (GCM) 10K type strain sequencing project: providing services to taxonomists for standard genome sequencing and annotation.</title>
        <authorList>
            <consortium name="The Broad Institute Genomics Platform"/>
            <consortium name="The Broad Institute Genome Sequencing Center for Infectious Disease"/>
            <person name="Wu L."/>
            <person name="Ma J."/>
        </authorList>
    </citation>
    <scope>NUCLEOTIDE SEQUENCE [LARGE SCALE GENOMIC DNA]</scope>
    <source>
        <strain evidence="3">CCUG 50353</strain>
    </source>
</reference>
<evidence type="ECO:0000313" key="3">
    <source>
        <dbReference type="Proteomes" id="UP001595733"/>
    </source>
</evidence>
<dbReference type="EMBL" id="JBHSEF010000016">
    <property type="protein sequence ID" value="MFC4354760.1"/>
    <property type="molecule type" value="Genomic_DNA"/>
</dbReference>
<dbReference type="Gene3D" id="3.40.50.300">
    <property type="entry name" value="P-loop containing nucleotide triphosphate hydrolases"/>
    <property type="match status" value="2"/>
</dbReference>
<dbReference type="InterPro" id="IPR050742">
    <property type="entry name" value="Helicase_Restrict-Modif_Enz"/>
</dbReference>
<dbReference type="SMART" id="SM00487">
    <property type="entry name" value="DEXDc"/>
    <property type="match status" value="1"/>
</dbReference>
<dbReference type="InterPro" id="IPR006935">
    <property type="entry name" value="Helicase/UvrB_N"/>
</dbReference>
<keyword evidence="2" id="KW-0547">Nucleotide-binding</keyword>
<gene>
    <name evidence="2" type="ORF">ACFO0S_06770</name>
</gene>
<proteinExistence type="predicted"/>
<dbReference type="EC" id="3.6.4.-" evidence="2"/>
<name>A0ABV8UWE3_9BACL</name>
<dbReference type="PANTHER" id="PTHR47396:SF1">
    <property type="entry name" value="ATP-DEPENDENT HELICASE IRC3-RELATED"/>
    <property type="match status" value="1"/>
</dbReference>
<keyword evidence="2" id="KW-0067">ATP-binding</keyword>
<keyword evidence="3" id="KW-1185">Reference proteome</keyword>
<dbReference type="GO" id="GO:0004386">
    <property type="term" value="F:helicase activity"/>
    <property type="evidence" value="ECO:0007669"/>
    <property type="project" value="UniProtKB-KW"/>
</dbReference>